<dbReference type="CDD" id="cd20071">
    <property type="entry name" value="SET_SMYD"/>
    <property type="match status" value="1"/>
</dbReference>
<evidence type="ECO:0000313" key="2">
    <source>
        <dbReference type="EnsemblPlants" id="AUR62004124-RA:cds"/>
    </source>
</evidence>
<protein>
    <recommendedName>
        <fullName evidence="1">SET domain-containing protein</fullName>
    </recommendedName>
</protein>
<dbReference type="InterPro" id="IPR001214">
    <property type="entry name" value="SET_dom"/>
</dbReference>
<evidence type="ECO:0000313" key="3">
    <source>
        <dbReference type="Proteomes" id="UP000596660"/>
    </source>
</evidence>
<dbReference type="OMA" id="VIRMIHD"/>
<dbReference type="Gene3D" id="6.10.140.2220">
    <property type="match status" value="1"/>
</dbReference>
<feature type="domain" description="SET" evidence="1">
    <location>
        <begin position="12"/>
        <end position="276"/>
    </location>
</feature>
<dbReference type="Gramene" id="AUR62004124-RA">
    <property type="protein sequence ID" value="AUR62004124-RA:cds"/>
    <property type="gene ID" value="AUR62004124"/>
</dbReference>
<reference evidence="2" key="1">
    <citation type="journal article" date="2017" name="Nature">
        <title>The genome of Chenopodium quinoa.</title>
        <authorList>
            <person name="Jarvis D.E."/>
            <person name="Ho Y.S."/>
            <person name="Lightfoot D.J."/>
            <person name="Schmoeckel S.M."/>
            <person name="Li B."/>
            <person name="Borm T.J.A."/>
            <person name="Ohyanagi H."/>
            <person name="Mineta K."/>
            <person name="Michell C.T."/>
            <person name="Saber N."/>
            <person name="Kharbatia N.M."/>
            <person name="Rupper R.R."/>
            <person name="Sharp A.R."/>
            <person name="Dally N."/>
            <person name="Boughton B.A."/>
            <person name="Woo Y.H."/>
            <person name="Gao G."/>
            <person name="Schijlen E.G.W.M."/>
            <person name="Guo X."/>
            <person name="Momin A.A."/>
            <person name="Negrao S."/>
            <person name="Al-Babili S."/>
            <person name="Gehring C."/>
            <person name="Roessner U."/>
            <person name="Jung C."/>
            <person name="Murphy K."/>
            <person name="Arold S.T."/>
            <person name="Gojobori T."/>
            <person name="van der Linden C.G."/>
            <person name="van Loo E.N."/>
            <person name="Jellen E.N."/>
            <person name="Maughan P.J."/>
            <person name="Tester M."/>
        </authorList>
    </citation>
    <scope>NUCLEOTIDE SEQUENCE [LARGE SCALE GENOMIC DNA]</scope>
    <source>
        <strain evidence="2">cv. PI 614886</strain>
    </source>
</reference>
<dbReference type="SMART" id="SM00317">
    <property type="entry name" value="SET"/>
    <property type="match status" value="1"/>
</dbReference>
<dbReference type="PROSITE" id="PS50280">
    <property type="entry name" value="SET"/>
    <property type="match status" value="1"/>
</dbReference>
<accession>A0A803KYL5</accession>
<dbReference type="Gene3D" id="2.170.270.10">
    <property type="entry name" value="SET domain"/>
    <property type="match status" value="1"/>
</dbReference>
<dbReference type="InterPro" id="IPR046341">
    <property type="entry name" value="SET_dom_sf"/>
</dbReference>
<sequence length="359" mass="39513">MAVAENHGGISTALKLVDIEGKGRGLVASQPVKGGQIVLRDSPILTYSSFSLKQRQGVYSRYCGHCYKLLVTGNGTLACPTCSHPDDAIFCSSKCQSSALGFSHTPWVCQSLSYLRNCPVLVDQQPEDRQIQARYLVAAFNLAMVSPSSFQTLISLDGGGPQGGERDFNAAIFLHPIISSLPFPEGLSAPSLDITAALLSKDRCNAFGLMEPLTEHGERSVRAYAIYRNASFFNHDCLPNACRFDYVDGGTEGNTDMIIRMIHDVPEGREICLSYFPVNFSYPQRQKRLLDDYGFSYGENNEIELDGDDDFPHTYFFVRFVCDKENCGGTLAPLPPSNYNNTTNVMECNACGSLKKEEL</sequence>
<keyword evidence="3" id="KW-1185">Reference proteome</keyword>
<dbReference type="AlphaFoldDB" id="A0A803KYL5"/>
<dbReference type="PANTHER" id="PTHR47420">
    <property type="entry name" value="HISTONE-LYSINE N-METHYLTRANSFERASE ASHR2"/>
    <property type="match status" value="1"/>
</dbReference>
<proteinExistence type="predicted"/>
<dbReference type="PANTHER" id="PTHR47420:SF3">
    <property type="entry name" value="HISTONE-LYSINE N-METHYLTRANSFERASE ASHR2"/>
    <property type="match status" value="1"/>
</dbReference>
<dbReference type="Gene3D" id="1.10.220.160">
    <property type="match status" value="1"/>
</dbReference>
<dbReference type="InterPro" id="IPR044238">
    <property type="entry name" value="ASHR2-like"/>
</dbReference>
<organism evidence="2 3">
    <name type="scientific">Chenopodium quinoa</name>
    <name type="common">Quinoa</name>
    <dbReference type="NCBI Taxonomy" id="63459"/>
    <lineage>
        <taxon>Eukaryota</taxon>
        <taxon>Viridiplantae</taxon>
        <taxon>Streptophyta</taxon>
        <taxon>Embryophyta</taxon>
        <taxon>Tracheophyta</taxon>
        <taxon>Spermatophyta</taxon>
        <taxon>Magnoliopsida</taxon>
        <taxon>eudicotyledons</taxon>
        <taxon>Gunneridae</taxon>
        <taxon>Pentapetalae</taxon>
        <taxon>Caryophyllales</taxon>
        <taxon>Chenopodiaceae</taxon>
        <taxon>Chenopodioideae</taxon>
        <taxon>Atripliceae</taxon>
        <taxon>Chenopodium</taxon>
    </lineage>
</organism>
<evidence type="ECO:0000259" key="1">
    <source>
        <dbReference type="PROSITE" id="PS50280"/>
    </source>
</evidence>
<name>A0A803KYL5_CHEQI</name>
<dbReference type="EnsemblPlants" id="AUR62004124-RA">
    <property type="protein sequence ID" value="AUR62004124-RA:cds"/>
    <property type="gene ID" value="AUR62004124"/>
</dbReference>
<dbReference type="Pfam" id="PF00856">
    <property type="entry name" value="SET"/>
    <property type="match status" value="1"/>
</dbReference>
<dbReference type="SUPFAM" id="SSF82199">
    <property type="entry name" value="SET domain"/>
    <property type="match status" value="1"/>
</dbReference>
<reference evidence="2" key="2">
    <citation type="submission" date="2021-03" db="UniProtKB">
        <authorList>
            <consortium name="EnsemblPlants"/>
        </authorList>
    </citation>
    <scope>IDENTIFICATION</scope>
</reference>
<dbReference type="Proteomes" id="UP000596660">
    <property type="component" value="Unplaced"/>
</dbReference>